<keyword evidence="3" id="KW-0472">Membrane</keyword>
<organism evidence="4 5">
    <name type="scientific">Bonamia ostreae</name>
    <dbReference type="NCBI Taxonomy" id="126728"/>
    <lineage>
        <taxon>Eukaryota</taxon>
        <taxon>Sar</taxon>
        <taxon>Rhizaria</taxon>
        <taxon>Endomyxa</taxon>
        <taxon>Ascetosporea</taxon>
        <taxon>Haplosporida</taxon>
        <taxon>Bonamia</taxon>
    </lineage>
</organism>
<dbReference type="Proteomes" id="UP001439008">
    <property type="component" value="Unassembled WGS sequence"/>
</dbReference>
<comment type="caution">
    <text evidence="4">The sequence shown here is derived from an EMBL/GenBank/DDBJ whole genome shotgun (WGS) entry which is preliminary data.</text>
</comment>
<keyword evidence="3" id="KW-1133">Transmembrane helix</keyword>
<dbReference type="InterPro" id="IPR050510">
    <property type="entry name" value="Cation_transp_ATPase_P-type"/>
</dbReference>
<dbReference type="EMBL" id="JBDODL010000722">
    <property type="protein sequence ID" value="MES1920531.1"/>
    <property type="molecule type" value="Genomic_DNA"/>
</dbReference>
<reference evidence="4 5" key="1">
    <citation type="journal article" date="2024" name="BMC Biol.">
        <title>Comparative genomics of Ascetosporea gives new insight into the evolutionary basis for animal parasitism in Rhizaria.</title>
        <authorList>
            <person name="Hiltunen Thoren M."/>
            <person name="Onut-Brannstrom I."/>
            <person name="Alfjorden A."/>
            <person name="Peckova H."/>
            <person name="Swords F."/>
            <person name="Hooper C."/>
            <person name="Holzer A.S."/>
            <person name="Bass D."/>
            <person name="Burki F."/>
        </authorList>
    </citation>
    <scope>NUCLEOTIDE SEQUENCE [LARGE SCALE GENOMIC DNA]</scope>
    <source>
        <strain evidence="4">20-A016</strain>
    </source>
</reference>
<evidence type="ECO:0000256" key="2">
    <source>
        <dbReference type="ARBA" id="ARBA00022475"/>
    </source>
</evidence>
<keyword evidence="5" id="KW-1185">Reference proteome</keyword>
<evidence type="ECO:0000313" key="5">
    <source>
        <dbReference type="Proteomes" id="UP001439008"/>
    </source>
</evidence>
<proteinExistence type="predicted"/>
<evidence type="ECO:0000313" key="4">
    <source>
        <dbReference type="EMBL" id="MES1920531.1"/>
    </source>
</evidence>
<evidence type="ECO:0000256" key="1">
    <source>
        <dbReference type="ARBA" id="ARBA00004651"/>
    </source>
</evidence>
<dbReference type="InterPro" id="IPR023298">
    <property type="entry name" value="ATPase_P-typ_TM_dom_sf"/>
</dbReference>
<keyword evidence="2" id="KW-1003">Cell membrane</keyword>
<name>A0ABV2ALG8_9EUKA</name>
<keyword evidence="3" id="KW-0812">Transmembrane</keyword>
<comment type="subcellular location">
    <subcellularLocation>
        <location evidence="1">Cell membrane</location>
        <topology evidence="1">Multi-pass membrane protein</topology>
    </subcellularLocation>
</comment>
<feature type="transmembrane region" description="Helical" evidence="3">
    <location>
        <begin position="27"/>
        <end position="53"/>
    </location>
</feature>
<accession>A0ABV2ALG8</accession>
<sequence length="87" mass="9307">ISVIAFILGFGIGIANGFQTKDTVRTLVLIIGLIVANVPEGLLITVTISLTLAAHRMSKKSVLIKNLECVETLGSFKNCSKTSNRSF</sequence>
<feature type="non-terminal residue" evidence="4">
    <location>
        <position position="1"/>
    </location>
</feature>
<dbReference type="Gene3D" id="1.20.1110.10">
    <property type="entry name" value="Calcium-transporting ATPase, transmembrane domain"/>
    <property type="match status" value="1"/>
</dbReference>
<dbReference type="PANTHER" id="PTHR43294">
    <property type="entry name" value="SODIUM/POTASSIUM-TRANSPORTING ATPASE SUBUNIT ALPHA"/>
    <property type="match status" value="1"/>
</dbReference>
<dbReference type="PANTHER" id="PTHR43294:SF21">
    <property type="entry name" value="CATION TRANSPORTING ATPASE"/>
    <property type="match status" value="1"/>
</dbReference>
<dbReference type="SUPFAM" id="SSF81665">
    <property type="entry name" value="Calcium ATPase, transmembrane domain M"/>
    <property type="match status" value="1"/>
</dbReference>
<gene>
    <name evidence="4" type="primary">ATP4A</name>
    <name evidence="4" type="ORF">MHBO_002194</name>
</gene>
<evidence type="ECO:0000256" key="3">
    <source>
        <dbReference type="SAM" id="Phobius"/>
    </source>
</evidence>
<protein>
    <submittedName>
        <fullName evidence="4">Potassium-transporting ATPase alpha chain 1</fullName>
    </submittedName>
</protein>